<dbReference type="Proteomes" id="UP000006589">
    <property type="component" value="Chromosome"/>
</dbReference>
<name>B1LTN0_METRJ</name>
<keyword evidence="2" id="KW-0732">Signal</keyword>
<evidence type="ECO:0000313" key="4">
    <source>
        <dbReference type="Proteomes" id="UP000006589"/>
    </source>
</evidence>
<sequence length="67" mass="7574">MFQTTARAALCLACLWSVTPALAAPKELPQGKRDEMSMKDTKHEVVMQRKENKEANKNVDSLITNRK</sequence>
<evidence type="ECO:0000256" key="2">
    <source>
        <dbReference type="SAM" id="SignalP"/>
    </source>
</evidence>
<dbReference type="STRING" id="426355.Mrad2831_3422"/>
<dbReference type="KEGG" id="mrd:Mrad2831_3422"/>
<dbReference type="OrthoDB" id="7999094at2"/>
<reference evidence="3 4" key="1">
    <citation type="submission" date="2008-03" db="EMBL/GenBank/DDBJ databases">
        <title>Complete sequence of chromosome of Methylobacterium radiotolerans JCM 2831.</title>
        <authorList>
            <consortium name="US DOE Joint Genome Institute"/>
            <person name="Copeland A."/>
            <person name="Lucas S."/>
            <person name="Lapidus A."/>
            <person name="Glavina del Rio T."/>
            <person name="Dalin E."/>
            <person name="Tice H."/>
            <person name="Bruce D."/>
            <person name="Goodwin L."/>
            <person name="Pitluck S."/>
            <person name="Kiss H."/>
            <person name="Brettin T."/>
            <person name="Detter J.C."/>
            <person name="Han C."/>
            <person name="Kuske C.R."/>
            <person name="Schmutz J."/>
            <person name="Larimer F."/>
            <person name="Land M."/>
            <person name="Hauser L."/>
            <person name="Kyrpides N."/>
            <person name="Mikhailova N."/>
            <person name="Marx C.J."/>
            <person name="Richardson P."/>
        </authorList>
    </citation>
    <scope>NUCLEOTIDE SEQUENCE [LARGE SCALE GENOMIC DNA]</scope>
    <source>
        <strain evidence="4">ATCC 27329 / DSM 1819 / JCM 2831 / NBRC 15690 / NCIMB 10815 / 0-1</strain>
    </source>
</reference>
<dbReference type="GeneID" id="6139470"/>
<proteinExistence type="predicted"/>
<feature type="chain" id="PRO_5002767961" evidence="2">
    <location>
        <begin position="24"/>
        <end position="67"/>
    </location>
</feature>
<dbReference type="HOGENOM" id="CLU_2807557_0_0_5"/>
<evidence type="ECO:0000313" key="3">
    <source>
        <dbReference type="EMBL" id="ACB25399.1"/>
    </source>
</evidence>
<dbReference type="EMBL" id="CP001001">
    <property type="protein sequence ID" value="ACB25399.1"/>
    <property type="molecule type" value="Genomic_DNA"/>
</dbReference>
<feature type="compositionally biased region" description="Basic and acidic residues" evidence="1">
    <location>
        <begin position="29"/>
        <end position="57"/>
    </location>
</feature>
<dbReference type="eggNOG" id="ENOG503125R">
    <property type="taxonomic scope" value="Bacteria"/>
</dbReference>
<accession>B1LTN0</accession>
<dbReference type="PATRIC" id="fig|426355.14.peg.3497"/>
<organism evidence="3 4">
    <name type="scientific">Methylobacterium radiotolerans (strain ATCC 27329 / DSM 1819 / JCM 2831 / NBRC 15690 / NCIMB 10815 / 0-1)</name>
    <dbReference type="NCBI Taxonomy" id="426355"/>
    <lineage>
        <taxon>Bacteria</taxon>
        <taxon>Pseudomonadati</taxon>
        <taxon>Pseudomonadota</taxon>
        <taxon>Alphaproteobacteria</taxon>
        <taxon>Hyphomicrobiales</taxon>
        <taxon>Methylobacteriaceae</taxon>
        <taxon>Methylobacterium</taxon>
    </lineage>
</organism>
<feature type="compositionally biased region" description="Polar residues" evidence="1">
    <location>
        <begin position="58"/>
        <end position="67"/>
    </location>
</feature>
<gene>
    <name evidence="3" type="ordered locus">Mrad2831_3422</name>
</gene>
<evidence type="ECO:0000256" key="1">
    <source>
        <dbReference type="SAM" id="MobiDB-lite"/>
    </source>
</evidence>
<dbReference type="RefSeq" id="WP_012320362.1">
    <property type="nucleotide sequence ID" value="NC_010505.1"/>
</dbReference>
<feature type="signal peptide" evidence="2">
    <location>
        <begin position="1"/>
        <end position="23"/>
    </location>
</feature>
<dbReference type="AlphaFoldDB" id="B1LTN0"/>
<protein>
    <submittedName>
        <fullName evidence="3">Uncharacterized protein</fullName>
    </submittedName>
</protein>
<feature type="region of interest" description="Disordered" evidence="1">
    <location>
        <begin position="29"/>
        <end position="67"/>
    </location>
</feature>